<evidence type="ECO:0008006" key="4">
    <source>
        <dbReference type="Google" id="ProtNLM"/>
    </source>
</evidence>
<accession>A0AAU9LRT1</accession>
<dbReference type="AlphaFoldDB" id="A0AAU9LRT1"/>
<name>A0AAU9LRT1_9ASTR</name>
<sequence length="122" mass="13480">MLPVPPVVNQHTKKVMNDFVFSMGPYLTNATAKEIIDFFPNQDRKTLPEPLKHCKGLTKNVSVECTKLSSTNNIRFTFTTTSDIKSPQPPITSLIKTPITPSTTMDQPTTSTTKSLTPANNL</sequence>
<organism evidence="2 3">
    <name type="scientific">Lactuca virosa</name>
    <dbReference type="NCBI Taxonomy" id="75947"/>
    <lineage>
        <taxon>Eukaryota</taxon>
        <taxon>Viridiplantae</taxon>
        <taxon>Streptophyta</taxon>
        <taxon>Embryophyta</taxon>
        <taxon>Tracheophyta</taxon>
        <taxon>Spermatophyta</taxon>
        <taxon>Magnoliopsida</taxon>
        <taxon>eudicotyledons</taxon>
        <taxon>Gunneridae</taxon>
        <taxon>Pentapetalae</taxon>
        <taxon>asterids</taxon>
        <taxon>campanulids</taxon>
        <taxon>Asterales</taxon>
        <taxon>Asteraceae</taxon>
        <taxon>Cichorioideae</taxon>
        <taxon>Cichorieae</taxon>
        <taxon>Lactucinae</taxon>
        <taxon>Lactuca</taxon>
    </lineage>
</organism>
<gene>
    <name evidence="2" type="ORF">LVIROSA_LOCUS4071</name>
</gene>
<comment type="caution">
    <text evidence="2">The sequence shown here is derived from an EMBL/GenBank/DDBJ whole genome shotgun (WGS) entry which is preliminary data.</text>
</comment>
<reference evidence="2 3" key="1">
    <citation type="submission" date="2022-01" db="EMBL/GenBank/DDBJ databases">
        <authorList>
            <person name="Xiong W."/>
            <person name="Schranz E."/>
        </authorList>
    </citation>
    <scope>NUCLEOTIDE SEQUENCE [LARGE SCALE GENOMIC DNA]</scope>
</reference>
<keyword evidence="3" id="KW-1185">Reference proteome</keyword>
<evidence type="ECO:0000256" key="1">
    <source>
        <dbReference type="SAM" id="MobiDB-lite"/>
    </source>
</evidence>
<protein>
    <recommendedName>
        <fullName evidence="4">BURP domain-containing protein</fullName>
    </recommendedName>
</protein>
<proteinExistence type="predicted"/>
<dbReference type="Proteomes" id="UP001157418">
    <property type="component" value="Unassembled WGS sequence"/>
</dbReference>
<evidence type="ECO:0000313" key="3">
    <source>
        <dbReference type="Proteomes" id="UP001157418"/>
    </source>
</evidence>
<dbReference type="EMBL" id="CAKMRJ010000002">
    <property type="protein sequence ID" value="CAH1416297.1"/>
    <property type="molecule type" value="Genomic_DNA"/>
</dbReference>
<feature type="region of interest" description="Disordered" evidence="1">
    <location>
        <begin position="81"/>
        <end position="122"/>
    </location>
</feature>
<feature type="compositionally biased region" description="Low complexity" evidence="1">
    <location>
        <begin position="100"/>
        <end position="113"/>
    </location>
</feature>
<evidence type="ECO:0000313" key="2">
    <source>
        <dbReference type="EMBL" id="CAH1416297.1"/>
    </source>
</evidence>